<dbReference type="Proteomes" id="UP000003843">
    <property type="component" value="Unassembled WGS sequence"/>
</dbReference>
<dbReference type="AlphaFoldDB" id="D0W939"/>
<comment type="caution">
    <text evidence="1">The sequence shown here is derived from an EMBL/GenBank/DDBJ whole genome shotgun (WGS) entry which is preliminary data.</text>
</comment>
<dbReference type="EMBL" id="ACEQ02000010">
    <property type="protein sequence ID" value="EEZ75972.1"/>
    <property type="molecule type" value="Genomic_DNA"/>
</dbReference>
<name>D0W939_NEILA</name>
<sequence length="42" mass="4809">MPSEDFNRIFIVNSNKNYISLFILSFANRLETACSVLLALDK</sequence>
<proteinExistence type="predicted"/>
<gene>
    <name evidence="1" type="ORF">NEILACOT_04044</name>
</gene>
<evidence type="ECO:0000313" key="2">
    <source>
        <dbReference type="Proteomes" id="UP000003843"/>
    </source>
</evidence>
<reference evidence="1 2" key="1">
    <citation type="submission" date="2009-10" db="EMBL/GenBank/DDBJ databases">
        <authorList>
            <person name="Weinstock G."/>
            <person name="Sodergren E."/>
            <person name="Clifton S."/>
            <person name="Fulton L."/>
            <person name="Fulton B."/>
            <person name="Courtney L."/>
            <person name="Fronick C."/>
            <person name="Harrison M."/>
            <person name="Strong C."/>
            <person name="Farmer C."/>
            <person name="Delahaunty K."/>
            <person name="Markovic C."/>
            <person name="Hall O."/>
            <person name="Minx P."/>
            <person name="Tomlinson C."/>
            <person name="Mitreva M."/>
            <person name="Nelson J."/>
            <person name="Hou S."/>
            <person name="Wollam A."/>
            <person name="Pepin K.H."/>
            <person name="Johnson M."/>
            <person name="Bhonagiri V."/>
            <person name="Nash W.E."/>
            <person name="Warren W."/>
            <person name="Chinwalla A."/>
            <person name="Mardis E.R."/>
            <person name="Wilson R.K."/>
        </authorList>
    </citation>
    <scope>NUCLEOTIDE SEQUENCE [LARGE SCALE GENOMIC DNA]</scope>
    <source>
        <strain evidence="1 2">ATCC 23970</strain>
    </source>
</reference>
<evidence type="ECO:0000313" key="1">
    <source>
        <dbReference type="EMBL" id="EEZ75972.1"/>
    </source>
</evidence>
<accession>D0W939</accession>
<protein>
    <submittedName>
        <fullName evidence="1">Uncharacterized protein</fullName>
    </submittedName>
</protein>
<organism evidence="1 2">
    <name type="scientific">Neisseria lactamica ATCC 23970</name>
    <dbReference type="NCBI Taxonomy" id="546265"/>
    <lineage>
        <taxon>Bacteria</taxon>
        <taxon>Pseudomonadati</taxon>
        <taxon>Pseudomonadota</taxon>
        <taxon>Betaproteobacteria</taxon>
        <taxon>Neisseriales</taxon>
        <taxon>Neisseriaceae</taxon>
        <taxon>Neisseria</taxon>
    </lineage>
</organism>